<proteinExistence type="predicted"/>
<keyword evidence="2" id="KW-1185">Reference proteome</keyword>
<protein>
    <submittedName>
        <fullName evidence="1">Uncharacterized protein</fullName>
    </submittedName>
</protein>
<comment type="caution">
    <text evidence="1">The sequence shown here is derived from an EMBL/GenBank/DDBJ whole genome shotgun (WGS) entry which is preliminary data.</text>
</comment>
<reference evidence="1 2" key="1">
    <citation type="submission" date="2024-01" db="EMBL/GenBank/DDBJ databases">
        <title>The genomes of 5 underutilized Papilionoideae crops provide insights into root nodulation and disease resistanc.</title>
        <authorList>
            <person name="Jiang F."/>
        </authorList>
    </citation>
    <scope>NUCLEOTIDE SEQUENCE [LARGE SCALE GENOMIC DNA]</scope>
    <source>
        <strain evidence="1">JINMINGXINNONG_FW02</strain>
        <tissue evidence="1">Leaves</tissue>
    </source>
</reference>
<evidence type="ECO:0000313" key="1">
    <source>
        <dbReference type="EMBL" id="KAK7381518.1"/>
    </source>
</evidence>
<dbReference type="EMBL" id="JAYMYR010000001">
    <property type="protein sequence ID" value="KAK7381518.1"/>
    <property type="molecule type" value="Genomic_DNA"/>
</dbReference>
<gene>
    <name evidence="1" type="ORF">VNO80_00063</name>
</gene>
<sequence length="148" mass="16956">MGSTQMRKIDAFEEYGVRWTYHVPKKAFRGVENLHGACMKKRKNKRKKKKVEWCVMGMGEVDTDSAFTPKSVQAKGSSWGPQNFSGLEFAKIITITILIQAKDNLEYAFPQFPQLYGDVIYFETKLQLLTATSKASIRSDNKNHTLKR</sequence>
<name>A0AAN9P501_PHACN</name>
<dbReference type="Proteomes" id="UP001374584">
    <property type="component" value="Unassembled WGS sequence"/>
</dbReference>
<organism evidence="1 2">
    <name type="scientific">Phaseolus coccineus</name>
    <name type="common">Scarlet runner bean</name>
    <name type="synonym">Phaseolus multiflorus</name>
    <dbReference type="NCBI Taxonomy" id="3886"/>
    <lineage>
        <taxon>Eukaryota</taxon>
        <taxon>Viridiplantae</taxon>
        <taxon>Streptophyta</taxon>
        <taxon>Embryophyta</taxon>
        <taxon>Tracheophyta</taxon>
        <taxon>Spermatophyta</taxon>
        <taxon>Magnoliopsida</taxon>
        <taxon>eudicotyledons</taxon>
        <taxon>Gunneridae</taxon>
        <taxon>Pentapetalae</taxon>
        <taxon>rosids</taxon>
        <taxon>fabids</taxon>
        <taxon>Fabales</taxon>
        <taxon>Fabaceae</taxon>
        <taxon>Papilionoideae</taxon>
        <taxon>50 kb inversion clade</taxon>
        <taxon>NPAAA clade</taxon>
        <taxon>indigoferoid/millettioid clade</taxon>
        <taxon>Phaseoleae</taxon>
        <taxon>Phaseolus</taxon>
    </lineage>
</organism>
<accession>A0AAN9P501</accession>
<dbReference type="AlphaFoldDB" id="A0AAN9P501"/>
<evidence type="ECO:0000313" key="2">
    <source>
        <dbReference type="Proteomes" id="UP001374584"/>
    </source>
</evidence>